<evidence type="ECO:0000259" key="5">
    <source>
        <dbReference type="Pfam" id="PF00171"/>
    </source>
</evidence>
<dbReference type="SUPFAM" id="SSF53720">
    <property type="entry name" value="ALDH-like"/>
    <property type="match status" value="1"/>
</dbReference>
<dbReference type="InterPro" id="IPR016161">
    <property type="entry name" value="Ald_DH/histidinol_DH"/>
</dbReference>
<accession>A0A059FRX2</accession>
<dbReference type="Proteomes" id="UP000025171">
    <property type="component" value="Unassembled WGS sequence"/>
</dbReference>
<dbReference type="AlphaFoldDB" id="A0A059FRX2"/>
<organism evidence="6 7">
    <name type="scientific">Hyphomonas johnsonii MHS-2</name>
    <dbReference type="NCBI Taxonomy" id="1280950"/>
    <lineage>
        <taxon>Bacteria</taxon>
        <taxon>Pseudomonadati</taxon>
        <taxon>Pseudomonadota</taxon>
        <taxon>Alphaproteobacteria</taxon>
        <taxon>Hyphomonadales</taxon>
        <taxon>Hyphomonadaceae</taxon>
        <taxon>Hyphomonas</taxon>
    </lineage>
</organism>
<dbReference type="InterPro" id="IPR029510">
    <property type="entry name" value="Ald_DH_CS_GLU"/>
</dbReference>
<dbReference type="eggNOG" id="COG1012">
    <property type="taxonomic scope" value="Bacteria"/>
</dbReference>
<evidence type="ECO:0000256" key="4">
    <source>
        <dbReference type="RuleBase" id="RU003345"/>
    </source>
</evidence>
<name>A0A059FRX2_9PROT</name>
<dbReference type="PANTHER" id="PTHR42804:SF1">
    <property type="entry name" value="ALDEHYDE DEHYDROGENASE-RELATED"/>
    <property type="match status" value="1"/>
</dbReference>
<comment type="caution">
    <text evidence="6">The sequence shown here is derived from an EMBL/GenBank/DDBJ whole genome shotgun (WGS) entry which is preliminary data.</text>
</comment>
<evidence type="ECO:0000256" key="3">
    <source>
        <dbReference type="PROSITE-ProRule" id="PRU10007"/>
    </source>
</evidence>
<dbReference type="CDD" id="cd07089">
    <property type="entry name" value="ALDH_CddD-AldA-like"/>
    <property type="match status" value="1"/>
</dbReference>
<evidence type="ECO:0000256" key="2">
    <source>
        <dbReference type="ARBA" id="ARBA00023002"/>
    </source>
</evidence>
<dbReference type="GO" id="GO:0016620">
    <property type="term" value="F:oxidoreductase activity, acting on the aldehyde or oxo group of donors, NAD or NADP as acceptor"/>
    <property type="evidence" value="ECO:0007669"/>
    <property type="project" value="InterPro"/>
</dbReference>
<feature type="domain" description="Aldehyde dehydrogenase" evidence="5">
    <location>
        <begin position="16"/>
        <end position="485"/>
    </location>
</feature>
<keyword evidence="2 4" id="KW-0560">Oxidoreductase</keyword>
<evidence type="ECO:0000256" key="1">
    <source>
        <dbReference type="ARBA" id="ARBA00009986"/>
    </source>
</evidence>
<keyword evidence="7" id="KW-1185">Reference proteome</keyword>
<dbReference type="EMBL" id="ARYK01000002">
    <property type="protein sequence ID" value="KCZ93198.1"/>
    <property type="molecule type" value="Genomic_DNA"/>
</dbReference>
<comment type="similarity">
    <text evidence="1 4">Belongs to the aldehyde dehydrogenase family.</text>
</comment>
<feature type="active site" evidence="3">
    <location>
        <position position="259"/>
    </location>
</feature>
<evidence type="ECO:0000313" key="6">
    <source>
        <dbReference type="EMBL" id="KCZ93198.1"/>
    </source>
</evidence>
<dbReference type="Gene3D" id="3.40.309.10">
    <property type="entry name" value="Aldehyde Dehydrogenase, Chain A, domain 2"/>
    <property type="match status" value="1"/>
</dbReference>
<dbReference type="FunFam" id="3.40.605.10:FF:000007">
    <property type="entry name" value="NAD/NADP-dependent betaine aldehyde dehydrogenase"/>
    <property type="match status" value="1"/>
</dbReference>
<dbReference type="InterPro" id="IPR016162">
    <property type="entry name" value="Ald_DH_N"/>
</dbReference>
<dbReference type="InterPro" id="IPR016163">
    <property type="entry name" value="Ald_DH_C"/>
</dbReference>
<protein>
    <submittedName>
        <fullName evidence="6">Betaine aldehyde dehydrogenase</fullName>
    </submittedName>
</protein>
<dbReference type="InterPro" id="IPR015590">
    <property type="entry name" value="Aldehyde_DH_dom"/>
</dbReference>
<gene>
    <name evidence="6" type="ORF">HJO_05065</name>
</gene>
<dbReference type="STRING" id="1280950.HJO_05065"/>
<reference evidence="6 7" key="1">
    <citation type="journal article" date="2014" name="Antonie Van Leeuwenhoek">
        <title>Hyphomonas beringensis sp. nov. and Hyphomonas chukchiensis sp. nov., isolated from surface seawater of the Bering Sea and Chukchi Sea.</title>
        <authorList>
            <person name="Li C."/>
            <person name="Lai Q."/>
            <person name="Li G."/>
            <person name="Dong C."/>
            <person name="Wang J."/>
            <person name="Liao Y."/>
            <person name="Shao Z."/>
        </authorList>
    </citation>
    <scope>NUCLEOTIDE SEQUENCE [LARGE SCALE GENOMIC DNA]</scope>
    <source>
        <strain evidence="6 7">MHS-2</strain>
    </source>
</reference>
<proteinExistence type="inferred from homology"/>
<evidence type="ECO:0000313" key="7">
    <source>
        <dbReference type="Proteomes" id="UP000025171"/>
    </source>
</evidence>
<sequence length="490" mass="52267">MKLEDRLFINGEYLSSASGGREAVINPATEEVIGEACVGGPEELDAALTAAKESFRSGVWRKLSLTSRIETMVRFYDALERRREDIVALLIAEAGSTVGLANFGQYGLPMKHFRYYLEAASRDFTWMTAPELTPTADGRTVLGTGIVKYDPVGVVAAITPYNYPFMLNVVKIVPALLMGNSVVLKPSPFTPFSALLLGEIAREAGLPPGVLNIVTGGLDVSRDLTTDPRVDLITFTGSDQVGASIMAQAAPTLKRVIMELGGKSAFIVRADADINRAAAIGVGSFTGHCGQGCAILTRHIVHNSVRKAYVARVKEIVESITIGDPSDPKTMMGPLIRESQRRRVETYFDLGRESGARLVTGGGRPEGLKRGFFVQPTVFDNVDNRSRLAQEEVFGPIAAVMGFDDDDEAVNLANDSQFGLAGAVISADAGKAYEMSLEMRTGGVAINGGAGTMLSDAPFGGIGRSGFGRENSAEGLKEFTYAKSILIHAG</sequence>
<dbReference type="PROSITE" id="PS00687">
    <property type="entry name" value="ALDEHYDE_DEHYDR_GLU"/>
    <property type="match status" value="1"/>
</dbReference>
<dbReference type="PANTHER" id="PTHR42804">
    <property type="entry name" value="ALDEHYDE DEHYDROGENASE"/>
    <property type="match status" value="1"/>
</dbReference>
<dbReference type="Gene3D" id="3.40.605.10">
    <property type="entry name" value="Aldehyde Dehydrogenase, Chain A, domain 1"/>
    <property type="match status" value="1"/>
</dbReference>
<dbReference type="Pfam" id="PF00171">
    <property type="entry name" value="Aldedh"/>
    <property type="match status" value="1"/>
</dbReference>
<dbReference type="PATRIC" id="fig|1280950.3.peg.1020"/>